<protein>
    <submittedName>
        <fullName evidence="1">THO complex subunit thp2</fullName>
    </submittedName>
</protein>
<dbReference type="GO" id="GO:0000446">
    <property type="term" value="C:nucleoplasmic THO complex"/>
    <property type="evidence" value="ECO:0007669"/>
    <property type="project" value="InterPro"/>
</dbReference>
<dbReference type="Pfam" id="PF09432">
    <property type="entry name" value="THP2"/>
    <property type="match status" value="1"/>
</dbReference>
<sequence length="264" mass="30415">MVVMTGEEGRTYFESLCEEEQSLQESQTHLLNILETLEALTNPESSDDSLTESLKNLPALHEELLKSSIRLRYDKYQTREAQLLEDAESGRDISAGVQNRKTISEYYTTFEQLNRDTLRYINLLKRLSVDLAKQVEVSDPLVTEYEVDNWGPSEKLQGILEQYCAPETDIRGVDAQIKNYLDQIKMARAKFGLENKYSLKEKLSSLTKELNHWRKEWDDIEMLMFGDDAHSMKKMIQKIDSLKSKIEYSSGSNPVDAEGDILLE</sequence>
<dbReference type="OrthoDB" id="4035012at2759"/>
<dbReference type="GO" id="GO:0006368">
    <property type="term" value="P:transcription elongation by RNA polymerase II"/>
    <property type="evidence" value="ECO:0007669"/>
    <property type="project" value="InterPro"/>
</dbReference>
<gene>
    <name evidence="1" type="primary">THP2_2</name>
    <name evidence="1" type="ORF">GRS66_010856</name>
</gene>
<keyword evidence="2" id="KW-1185">Reference proteome</keyword>
<evidence type="ECO:0000313" key="2">
    <source>
        <dbReference type="Proteomes" id="UP000501346"/>
    </source>
</evidence>
<name>A0A6C1EGG6_SACPS</name>
<dbReference type="Proteomes" id="UP000501346">
    <property type="component" value="Chromosome SeXV-SeVIII"/>
</dbReference>
<reference evidence="1 2" key="1">
    <citation type="journal article" date="2019" name="BMC Genomics">
        <title>Chromosome level assembly and comparative genome analysis confirm lager-brewing yeasts originated from a single hybridization.</title>
        <authorList>
            <person name="Salazar A.N."/>
            <person name="Gorter de Vries A.R."/>
            <person name="van den Broek M."/>
            <person name="Brouwers N."/>
            <person name="de la Torre Cortes P."/>
            <person name="Kuijpers N.G.A."/>
            <person name="Daran J.G."/>
            <person name="Abeel T."/>
        </authorList>
    </citation>
    <scope>NUCLEOTIDE SEQUENCE [LARGE SCALE GENOMIC DNA]</scope>
    <source>
        <strain evidence="1 2">CBS 1483</strain>
    </source>
</reference>
<evidence type="ECO:0000313" key="1">
    <source>
        <dbReference type="EMBL" id="QID88149.1"/>
    </source>
</evidence>
<dbReference type="GO" id="GO:0006406">
    <property type="term" value="P:mRNA export from nucleus"/>
    <property type="evidence" value="ECO:0007669"/>
    <property type="project" value="InterPro"/>
</dbReference>
<dbReference type="InterPro" id="IPR018557">
    <property type="entry name" value="THO_cplx_su_Thp2"/>
</dbReference>
<organism evidence="1 2">
    <name type="scientific">Saccharomyces pastorianus</name>
    <name type="common">Lager yeast</name>
    <name type="synonym">Saccharomyces cerevisiae x Saccharomyces eubayanus</name>
    <dbReference type="NCBI Taxonomy" id="27292"/>
    <lineage>
        <taxon>Eukaryota</taxon>
        <taxon>Fungi</taxon>
        <taxon>Dikarya</taxon>
        <taxon>Ascomycota</taxon>
        <taxon>Saccharomycotina</taxon>
        <taxon>Saccharomycetes</taxon>
        <taxon>Saccharomycetales</taxon>
        <taxon>Saccharomycetaceae</taxon>
        <taxon>Saccharomyces</taxon>
    </lineage>
</organism>
<proteinExistence type="predicted"/>
<dbReference type="EMBL" id="CP049012">
    <property type="protein sequence ID" value="QID88149.1"/>
    <property type="molecule type" value="Genomic_DNA"/>
</dbReference>
<accession>A0A6C1EGG6</accession>
<dbReference type="AlphaFoldDB" id="A0A6C1EGG6"/>